<protein>
    <submittedName>
        <fullName evidence="3">Uncharacterized protein</fullName>
    </submittedName>
</protein>
<keyword evidence="2" id="KW-1133">Transmembrane helix</keyword>
<keyword evidence="2" id="KW-0812">Transmembrane</keyword>
<gene>
    <name evidence="3" type="ORF">ACFO3J_01665</name>
</gene>
<dbReference type="EMBL" id="JBHSBB010000002">
    <property type="protein sequence ID" value="MFC4030175.1"/>
    <property type="molecule type" value="Genomic_DNA"/>
</dbReference>
<feature type="region of interest" description="Disordered" evidence="1">
    <location>
        <begin position="1"/>
        <end position="54"/>
    </location>
</feature>
<proteinExistence type="predicted"/>
<evidence type="ECO:0000313" key="3">
    <source>
        <dbReference type="EMBL" id="MFC4030175.1"/>
    </source>
</evidence>
<sequence>MTEPTQVRTAQAAPEPPAPELSAAEQPTPESPAAESAAPGESPVAEPPLAPDLPAKAPRRKLRAVLRWTSAVLVFAALGGASAYAVTQPERTKIPGLKTPDDGRWTYPPIALPKLPAGKPRALDMAANPGGHHYVDLRSLLLPGPLTASAEPALPGKTGWLPVGAFLEAYSLDPDLTTLMRTTLKDEGLRHIAAEGWTMPDGTRTQVYLLQYLSTAYAGVSLNDVEADDLKGVEDADVDNTVASKVIPSEMNVNAYAERKPDAEDTRYAYIRSGDVLALVEVSRTGGLVPEAPFSQTVRLQAQLLG</sequence>
<keyword evidence="4" id="KW-1185">Reference proteome</keyword>
<comment type="caution">
    <text evidence="3">The sequence shown here is derived from an EMBL/GenBank/DDBJ whole genome shotgun (WGS) entry which is preliminary data.</text>
</comment>
<accession>A0ABV8HH93</accession>
<organism evidence="3 4">
    <name type="scientific">Streptomyces polygonati</name>
    <dbReference type="NCBI Taxonomy" id="1617087"/>
    <lineage>
        <taxon>Bacteria</taxon>
        <taxon>Bacillati</taxon>
        <taxon>Actinomycetota</taxon>
        <taxon>Actinomycetes</taxon>
        <taxon>Kitasatosporales</taxon>
        <taxon>Streptomycetaceae</taxon>
        <taxon>Streptomyces</taxon>
    </lineage>
</organism>
<feature type="compositionally biased region" description="Low complexity" evidence="1">
    <location>
        <begin position="20"/>
        <end position="44"/>
    </location>
</feature>
<feature type="transmembrane region" description="Helical" evidence="2">
    <location>
        <begin position="65"/>
        <end position="86"/>
    </location>
</feature>
<dbReference type="RefSeq" id="WP_386425218.1">
    <property type="nucleotide sequence ID" value="NZ_JBHSBB010000002.1"/>
</dbReference>
<reference evidence="4" key="1">
    <citation type="journal article" date="2019" name="Int. J. Syst. Evol. Microbiol.">
        <title>The Global Catalogue of Microorganisms (GCM) 10K type strain sequencing project: providing services to taxonomists for standard genome sequencing and annotation.</title>
        <authorList>
            <consortium name="The Broad Institute Genomics Platform"/>
            <consortium name="The Broad Institute Genome Sequencing Center for Infectious Disease"/>
            <person name="Wu L."/>
            <person name="Ma J."/>
        </authorList>
    </citation>
    <scope>NUCLEOTIDE SEQUENCE [LARGE SCALE GENOMIC DNA]</scope>
    <source>
        <strain evidence="4">CGMCC 4.7237</strain>
    </source>
</reference>
<evidence type="ECO:0000256" key="2">
    <source>
        <dbReference type="SAM" id="Phobius"/>
    </source>
</evidence>
<keyword evidence="2" id="KW-0472">Membrane</keyword>
<evidence type="ECO:0000313" key="4">
    <source>
        <dbReference type="Proteomes" id="UP001595765"/>
    </source>
</evidence>
<dbReference type="Proteomes" id="UP001595765">
    <property type="component" value="Unassembled WGS sequence"/>
</dbReference>
<evidence type="ECO:0000256" key="1">
    <source>
        <dbReference type="SAM" id="MobiDB-lite"/>
    </source>
</evidence>
<name>A0ABV8HH93_9ACTN</name>